<dbReference type="InterPro" id="IPR036188">
    <property type="entry name" value="FAD/NAD-bd_sf"/>
</dbReference>
<name>A0A7I9WJ78_9MYCO</name>
<dbReference type="Proteomes" id="UP000465241">
    <property type="component" value="Unassembled WGS sequence"/>
</dbReference>
<dbReference type="PANTHER" id="PTHR13847:SF285">
    <property type="entry name" value="FAD DEPENDENT OXIDOREDUCTASE DOMAIN-CONTAINING PROTEIN"/>
    <property type="match status" value="1"/>
</dbReference>
<dbReference type="PANTHER" id="PTHR13847">
    <property type="entry name" value="SARCOSINE DEHYDROGENASE-RELATED"/>
    <property type="match status" value="1"/>
</dbReference>
<gene>
    <name evidence="2" type="ORF">MMUR_17850</name>
</gene>
<protein>
    <submittedName>
        <fullName evidence="2">FAD-dependent oxidoreductase</fullName>
    </submittedName>
</protein>
<evidence type="ECO:0000313" key="2">
    <source>
        <dbReference type="EMBL" id="GFG57649.1"/>
    </source>
</evidence>
<evidence type="ECO:0000313" key="3">
    <source>
        <dbReference type="Proteomes" id="UP000465241"/>
    </source>
</evidence>
<dbReference type="InterPro" id="IPR006076">
    <property type="entry name" value="FAD-dep_OxRdtase"/>
</dbReference>
<feature type="domain" description="FAD dependent oxidoreductase" evidence="1">
    <location>
        <begin position="30"/>
        <end position="392"/>
    </location>
</feature>
<dbReference type="EMBL" id="BLKT01000003">
    <property type="protein sequence ID" value="GFG57649.1"/>
    <property type="molecule type" value="Genomic_DNA"/>
</dbReference>
<dbReference type="Gene3D" id="3.30.9.10">
    <property type="entry name" value="D-Amino Acid Oxidase, subunit A, domain 2"/>
    <property type="match status" value="1"/>
</dbReference>
<dbReference type="Gene3D" id="3.50.50.60">
    <property type="entry name" value="FAD/NAD(P)-binding domain"/>
    <property type="match status" value="1"/>
</dbReference>
<dbReference type="Pfam" id="PF01266">
    <property type="entry name" value="DAO"/>
    <property type="match status" value="1"/>
</dbReference>
<dbReference type="SUPFAM" id="SSF51905">
    <property type="entry name" value="FAD/NAD(P)-binding domain"/>
    <property type="match status" value="1"/>
</dbReference>
<accession>A0A7I9WJ78</accession>
<evidence type="ECO:0000259" key="1">
    <source>
        <dbReference type="Pfam" id="PF01266"/>
    </source>
</evidence>
<comment type="caution">
    <text evidence="2">The sequence shown here is derived from an EMBL/GenBank/DDBJ whole genome shotgun (WGS) entry which is preliminary data.</text>
</comment>
<reference evidence="2 3" key="1">
    <citation type="journal article" date="2019" name="Emerg. Microbes Infect.">
        <title>Comprehensive subspecies identification of 175 nontuberculous mycobacteria species based on 7547 genomic profiles.</title>
        <authorList>
            <person name="Matsumoto Y."/>
            <person name="Kinjo T."/>
            <person name="Motooka D."/>
            <person name="Nabeya D."/>
            <person name="Jung N."/>
            <person name="Uechi K."/>
            <person name="Horii T."/>
            <person name="Iida T."/>
            <person name="Fujita J."/>
            <person name="Nakamura S."/>
        </authorList>
    </citation>
    <scope>NUCLEOTIDE SEQUENCE [LARGE SCALE GENOMIC DNA]</scope>
    <source>
        <strain evidence="2 3">JCM 13392</strain>
    </source>
</reference>
<sequence length="458" mass="49848">MQNGKLSFWMDRDHLEAPPTASMTADRTCDVAIVGGGLTGLWTAWALAQRDPSLSIAVFEAMDLGFGASGRNGGWLSAKPVGMRQVLQHQGGGRDAVITVERLLEQAMGDVVDILGADAIDAAHGGWLQVARSGSEQHRLESYLDKSRNWGIGDDSLTLLTAEQTRERVAVAGATGALYSPHNYRVDPAKMLFALARLVTGAGVEVYTRSPVSRIRPGALTVGTHHVTARRRIVIATEGYSSRQRDQRRRMLPLNSAMLVTEPLTAAQWAQVGWQQAEGLSGAAHTYFYGQRTADGRIAIGGRGKPYRFRSGFDHLGRVDQHTVSALRSVLTTLFPDTELQPAHAWCGVLGVPRDWTPFIDEDTSAGIIRAGGYAGQGLTASHLAGRIIADLISEPGSELTTLPWVRPAPRNWEPEPLRWIGANSLYRTYAVADWMEHRFGNQRTSRLAVLADTIAGR</sequence>
<dbReference type="AlphaFoldDB" id="A0A7I9WJ78"/>
<proteinExistence type="predicted"/>
<dbReference type="GO" id="GO:0005737">
    <property type="term" value="C:cytoplasm"/>
    <property type="evidence" value="ECO:0007669"/>
    <property type="project" value="TreeGrafter"/>
</dbReference>
<organism evidence="2 3">
    <name type="scientific">Mycolicibacterium murale</name>
    <dbReference type="NCBI Taxonomy" id="182220"/>
    <lineage>
        <taxon>Bacteria</taxon>
        <taxon>Bacillati</taxon>
        <taxon>Actinomycetota</taxon>
        <taxon>Actinomycetes</taxon>
        <taxon>Mycobacteriales</taxon>
        <taxon>Mycobacteriaceae</taxon>
        <taxon>Mycolicibacterium</taxon>
    </lineage>
</organism>
<keyword evidence="3" id="KW-1185">Reference proteome</keyword>